<keyword evidence="7 14" id="KW-0915">Sodium</keyword>
<evidence type="ECO:0000256" key="4">
    <source>
        <dbReference type="ARBA" id="ARBA00022692"/>
    </source>
</evidence>
<keyword evidence="9 14" id="KW-0472">Membrane</keyword>
<feature type="transmembrane region" description="Helical" evidence="14">
    <location>
        <begin position="57"/>
        <end position="79"/>
    </location>
</feature>
<comment type="function">
    <text evidence="13 14">Fluoride-specific ion channel. Important for reducing fluoride concentration in the cell, thus reducing its toxicity.</text>
</comment>
<feature type="transmembrane region" description="Helical" evidence="14">
    <location>
        <begin position="91"/>
        <end position="112"/>
    </location>
</feature>
<protein>
    <recommendedName>
        <fullName evidence="14">Fluoride-specific ion channel FluC</fullName>
    </recommendedName>
</protein>
<evidence type="ECO:0000256" key="3">
    <source>
        <dbReference type="ARBA" id="ARBA00022475"/>
    </source>
</evidence>
<evidence type="ECO:0000256" key="2">
    <source>
        <dbReference type="ARBA" id="ARBA00022448"/>
    </source>
</evidence>
<dbReference type="Proteomes" id="UP000682403">
    <property type="component" value="Unassembled WGS sequence"/>
</dbReference>
<evidence type="ECO:0000256" key="8">
    <source>
        <dbReference type="ARBA" id="ARBA00023065"/>
    </source>
</evidence>
<keyword evidence="6 14" id="KW-1133">Transmembrane helix</keyword>
<keyword evidence="16" id="KW-1185">Reference proteome</keyword>
<evidence type="ECO:0000256" key="13">
    <source>
        <dbReference type="ARBA" id="ARBA00049940"/>
    </source>
</evidence>
<comment type="similarity">
    <text evidence="11 14">Belongs to the fluoride channel Fluc/FEX (TC 1.A.43) family.</text>
</comment>
<gene>
    <name evidence="14" type="primary">fluC</name>
    <name evidence="14" type="synonym">crcB</name>
    <name evidence="15" type="ORF">J9317_05210</name>
</gene>
<dbReference type="InterPro" id="IPR003691">
    <property type="entry name" value="FluC"/>
</dbReference>
<evidence type="ECO:0000256" key="11">
    <source>
        <dbReference type="ARBA" id="ARBA00035120"/>
    </source>
</evidence>
<sequence>MIGFLSIAGGGFLGAISRYALSRKWNRTSLPYGTLIVNLLGAFILGMIAGSGLAGPFFLFAATGFLGAFTTFSTLNLELAKQVMERKYKEFLIYGGMTYIGGLLLAFAGFWIGNSM</sequence>
<evidence type="ECO:0000256" key="10">
    <source>
        <dbReference type="ARBA" id="ARBA00023303"/>
    </source>
</evidence>
<keyword evidence="8 14" id="KW-0406">Ion transport</keyword>
<dbReference type="HAMAP" id="MF_00454">
    <property type="entry name" value="FluC"/>
    <property type="match status" value="1"/>
</dbReference>
<evidence type="ECO:0000256" key="6">
    <source>
        <dbReference type="ARBA" id="ARBA00022989"/>
    </source>
</evidence>
<accession>A0ABS5LC67</accession>
<feature type="binding site" evidence="14">
    <location>
        <position position="67"/>
    </location>
    <ligand>
        <name>Na(+)</name>
        <dbReference type="ChEBI" id="CHEBI:29101"/>
        <note>structural</note>
    </ligand>
</feature>
<comment type="subcellular location">
    <subcellularLocation>
        <location evidence="1 14">Cell membrane</location>
        <topology evidence="1 14">Multi-pass membrane protein</topology>
    </subcellularLocation>
</comment>
<keyword evidence="2 14" id="KW-0813">Transport</keyword>
<comment type="activity regulation">
    <text evidence="14">Na(+) is not transported, but it plays an essential structural role and its presence is essential for fluoride channel function.</text>
</comment>
<proteinExistence type="inferred from homology"/>
<evidence type="ECO:0000256" key="9">
    <source>
        <dbReference type="ARBA" id="ARBA00023136"/>
    </source>
</evidence>
<organism evidence="15 16">
    <name type="scientific">Metabacillus flavus</name>
    <dbReference type="NCBI Taxonomy" id="2823519"/>
    <lineage>
        <taxon>Bacteria</taxon>
        <taxon>Bacillati</taxon>
        <taxon>Bacillota</taxon>
        <taxon>Bacilli</taxon>
        <taxon>Bacillales</taxon>
        <taxon>Bacillaceae</taxon>
        <taxon>Metabacillus</taxon>
    </lineage>
</organism>
<keyword evidence="5 14" id="KW-0479">Metal-binding</keyword>
<dbReference type="Pfam" id="PF02537">
    <property type="entry name" value="CRCB"/>
    <property type="match status" value="1"/>
</dbReference>
<evidence type="ECO:0000256" key="7">
    <source>
        <dbReference type="ARBA" id="ARBA00023053"/>
    </source>
</evidence>
<name>A0ABS5LC67_9BACI</name>
<comment type="catalytic activity">
    <reaction evidence="12">
        <text>fluoride(in) = fluoride(out)</text>
        <dbReference type="Rhea" id="RHEA:76159"/>
        <dbReference type="ChEBI" id="CHEBI:17051"/>
    </reaction>
    <physiologicalReaction direction="left-to-right" evidence="12">
        <dbReference type="Rhea" id="RHEA:76160"/>
    </physiologicalReaction>
</comment>
<feature type="transmembrane region" description="Helical" evidence="14">
    <location>
        <begin position="30"/>
        <end position="51"/>
    </location>
</feature>
<keyword evidence="4 14" id="KW-0812">Transmembrane</keyword>
<evidence type="ECO:0000256" key="5">
    <source>
        <dbReference type="ARBA" id="ARBA00022723"/>
    </source>
</evidence>
<dbReference type="PANTHER" id="PTHR28259:SF16">
    <property type="entry name" value="FLUORIDE-SPECIFIC ION CHANNEL FLUC 2"/>
    <property type="match status" value="1"/>
</dbReference>
<comment type="caution">
    <text evidence="15">The sequence shown here is derived from an EMBL/GenBank/DDBJ whole genome shotgun (WGS) entry which is preliminary data.</text>
</comment>
<reference evidence="15 16" key="1">
    <citation type="submission" date="2021-04" db="EMBL/GenBank/DDBJ databases">
        <title>Metabacillus sp. strain KIGAM252 whole genome sequence.</title>
        <authorList>
            <person name="Seo M.-J."/>
            <person name="Cho E.-S."/>
            <person name="Hwang C.Y."/>
            <person name="Yoon D.J."/>
        </authorList>
    </citation>
    <scope>NUCLEOTIDE SEQUENCE [LARGE SCALE GENOMIC DNA]</scope>
    <source>
        <strain evidence="15 16">KIGAM252</strain>
    </source>
</reference>
<keyword evidence="10 14" id="KW-0407">Ion channel</keyword>
<evidence type="ECO:0000256" key="12">
    <source>
        <dbReference type="ARBA" id="ARBA00035585"/>
    </source>
</evidence>
<dbReference type="EMBL" id="JAGVRK010000001">
    <property type="protein sequence ID" value="MBS2968153.1"/>
    <property type="molecule type" value="Genomic_DNA"/>
</dbReference>
<dbReference type="RefSeq" id="WP_211556789.1">
    <property type="nucleotide sequence ID" value="NZ_JAGVRK010000001.1"/>
</dbReference>
<dbReference type="PANTHER" id="PTHR28259">
    <property type="entry name" value="FLUORIDE EXPORT PROTEIN 1-RELATED"/>
    <property type="match status" value="1"/>
</dbReference>
<evidence type="ECO:0000256" key="1">
    <source>
        <dbReference type="ARBA" id="ARBA00004651"/>
    </source>
</evidence>
<keyword evidence="3 14" id="KW-1003">Cell membrane</keyword>
<evidence type="ECO:0000256" key="14">
    <source>
        <dbReference type="HAMAP-Rule" id="MF_00454"/>
    </source>
</evidence>
<evidence type="ECO:0000313" key="16">
    <source>
        <dbReference type="Proteomes" id="UP000682403"/>
    </source>
</evidence>
<feature type="binding site" evidence="14">
    <location>
        <position position="70"/>
    </location>
    <ligand>
        <name>Na(+)</name>
        <dbReference type="ChEBI" id="CHEBI:29101"/>
        <note>structural</note>
    </ligand>
</feature>
<evidence type="ECO:0000313" key="15">
    <source>
        <dbReference type="EMBL" id="MBS2968153.1"/>
    </source>
</evidence>